<evidence type="ECO:0000256" key="4">
    <source>
        <dbReference type="RuleBase" id="RU000499"/>
    </source>
</evidence>
<dbReference type="InterPro" id="IPR013766">
    <property type="entry name" value="Thioredoxin_domain"/>
</dbReference>
<keyword evidence="8" id="KW-1185">Reference proteome</keyword>
<dbReference type="Gene3D" id="3.40.30.10">
    <property type="entry name" value="Glutaredoxin"/>
    <property type="match status" value="1"/>
</dbReference>
<dbReference type="PROSITE" id="PS51352">
    <property type="entry name" value="THIOREDOXIN_2"/>
    <property type="match status" value="1"/>
</dbReference>
<evidence type="ECO:0000256" key="2">
    <source>
        <dbReference type="ARBA" id="ARBA00022559"/>
    </source>
</evidence>
<feature type="domain" description="Thioredoxin" evidence="6">
    <location>
        <begin position="35"/>
        <end position="196"/>
    </location>
</feature>
<keyword evidence="5" id="KW-0732">Signal</keyword>
<evidence type="ECO:0000256" key="5">
    <source>
        <dbReference type="SAM" id="SignalP"/>
    </source>
</evidence>
<dbReference type="PROSITE" id="PS00460">
    <property type="entry name" value="GLUTATHIONE_PEROXID_1"/>
    <property type="match status" value="1"/>
</dbReference>
<evidence type="ECO:0000256" key="1">
    <source>
        <dbReference type="ARBA" id="ARBA00006926"/>
    </source>
</evidence>
<dbReference type="PIRSF" id="PIRSF000303">
    <property type="entry name" value="Glutathion_perox"/>
    <property type="match status" value="1"/>
</dbReference>
<keyword evidence="2 4" id="KW-0575">Peroxidase</keyword>
<dbReference type="InterPro" id="IPR029759">
    <property type="entry name" value="GPX_AS"/>
</dbReference>
<reference evidence="8" key="1">
    <citation type="journal article" date="2019" name="Int. J. Syst. Evol. Microbiol.">
        <title>The Global Catalogue of Microorganisms (GCM) 10K type strain sequencing project: providing services to taxonomists for standard genome sequencing and annotation.</title>
        <authorList>
            <consortium name="The Broad Institute Genomics Platform"/>
            <consortium name="The Broad Institute Genome Sequencing Center for Infectious Disease"/>
            <person name="Wu L."/>
            <person name="Ma J."/>
        </authorList>
    </citation>
    <scope>NUCLEOTIDE SEQUENCE [LARGE SCALE GENOMIC DNA]</scope>
    <source>
        <strain evidence="8">CCUG 49679</strain>
    </source>
</reference>
<evidence type="ECO:0000313" key="7">
    <source>
        <dbReference type="EMBL" id="MFC6095274.1"/>
    </source>
</evidence>
<comment type="caution">
    <text evidence="7">The sequence shown here is derived from an EMBL/GenBank/DDBJ whole genome shotgun (WGS) entry which is preliminary data.</text>
</comment>
<gene>
    <name evidence="7" type="ORF">ACFPVY_01330</name>
</gene>
<dbReference type="PANTHER" id="PTHR11592">
    <property type="entry name" value="GLUTATHIONE PEROXIDASE"/>
    <property type="match status" value="1"/>
</dbReference>
<comment type="similarity">
    <text evidence="1 4">Belongs to the glutathione peroxidase family.</text>
</comment>
<dbReference type="CDD" id="cd00340">
    <property type="entry name" value="GSH_Peroxidase"/>
    <property type="match status" value="1"/>
</dbReference>
<keyword evidence="3 4" id="KW-0560">Oxidoreductase</keyword>
<dbReference type="RefSeq" id="WP_379789883.1">
    <property type="nucleotide sequence ID" value="NZ_JBHSQB010000003.1"/>
</dbReference>
<dbReference type="Pfam" id="PF00255">
    <property type="entry name" value="GSHPx"/>
    <property type="match status" value="1"/>
</dbReference>
<feature type="chain" id="PRO_5045260359" description="Glutathione peroxidase" evidence="5">
    <location>
        <begin position="22"/>
        <end position="196"/>
    </location>
</feature>
<dbReference type="GO" id="GO:0004601">
    <property type="term" value="F:peroxidase activity"/>
    <property type="evidence" value="ECO:0007669"/>
    <property type="project" value="UniProtKB-KW"/>
</dbReference>
<dbReference type="SUPFAM" id="SSF52833">
    <property type="entry name" value="Thioredoxin-like"/>
    <property type="match status" value="1"/>
</dbReference>
<dbReference type="InterPro" id="IPR036249">
    <property type="entry name" value="Thioredoxin-like_sf"/>
</dbReference>
<dbReference type="PRINTS" id="PR01011">
    <property type="entry name" value="GLUTPROXDASE"/>
</dbReference>
<dbReference type="InterPro" id="IPR000889">
    <property type="entry name" value="Glutathione_peroxidase"/>
</dbReference>
<dbReference type="PROSITE" id="PS51355">
    <property type="entry name" value="GLUTATHIONE_PEROXID_3"/>
    <property type="match status" value="1"/>
</dbReference>
<evidence type="ECO:0000313" key="8">
    <source>
        <dbReference type="Proteomes" id="UP001596287"/>
    </source>
</evidence>
<accession>A0ABW1PI94</accession>
<organism evidence="7 8">
    <name type="scientific">Flavobacterium qiangtangense</name>
    <dbReference type="NCBI Taxonomy" id="1442595"/>
    <lineage>
        <taxon>Bacteria</taxon>
        <taxon>Pseudomonadati</taxon>
        <taxon>Bacteroidota</taxon>
        <taxon>Flavobacteriia</taxon>
        <taxon>Flavobacteriales</taxon>
        <taxon>Flavobacteriaceae</taxon>
        <taxon>Flavobacterium</taxon>
    </lineage>
</organism>
<dbReference type="PANTHER" id="PTHR11592:SF78">
    <property type="entry name" value="GLUTATHIONE PEROXIDASE"/>
    <property type="match status" value="1"/>
</dbReference>
<name>A0ABW1PI94_9FLAO</name>
<evidence type="ECO:0000256" key="3">
    <source>
        <dbReference type="ARBA" id="ARBA00023002"/>
    </source>
</evidence>
<dbReference type="EMBL" id="JBHSQB010000003">
    <property type="protein sequence ID" value="MFC6095274.1"/>
    <property type="molecule type" value="Genomic_DNA"/>
</dbReference>
<sequence length="196" mass="22090">MKKLILAFAVISCFACQQNQAQSKLTKASTQKNNKMAKENIYQFKVKDLAGDDFDFATLKGKKVLIVNTASKCGLTPQYKDLQAIYDQYKDKGLVVVGFPANNFASQEPGTNEEIGAFCQQNYGVTFPMMEKISVKGDDMNEVYKFLTQKSKNGLQDSEVEWNFQKYLINEKGELEKVIAPRTLVTDPEVTNWVKA</sequence>
<protein>
    <recommendedName>
        <fullName evidence="4">Glutathione peroxidase</fullName>
    </recommendedName>
</protein>
<feature type="signal peptide" evidence="5">
    <location>
        <begin position="1"/>
        <end position="21"/>
    </location>
</feature>
<dbReference type="Proteomes" id="UP001596287">
    <property type="component" value="Unassembled WGS sequence"/>
</dbReference>
<proteinExistence type="inferred from homology"/>
<evidence type="ECO:0000259" key="6">
    <source>
        <dbReference type="PROSITE" id="PS51352"/>
    </source>
</evidence>